<evidence type="ECO:0000313" key="10">
    <source>
        <dbReference type="Proteomes" id="UP001140206"/>
    </source>
</evidence>
<feature type="domain" description="X8" evidence="8">
    <location>
        <begin position="2"/>
        <end position="79"/>
    </location>
</feature>
<dbReference type="GO" id="GO:0009506">
    <property type="term" value="C:plasmodesma"/>
    <property type="evidence" value="ECO:0007669"/>
    <property type="project" value="UniProtKB-ARBA"/>
</dbReference>
<keyword evidence="5" id="KW-0472">Membrane</keyword>
<accession>A0AAV8FAN8</accession>
<evidence type="ECO:0000256" key="4">
    <source>
        <dbReference type="ARBA" id="ARBA00022729"/>
    </source>
</evidence>
<keyword evidence="2" id="KW-1003">Cell membrane</keyword>
<dbReference type="PANTHER" id="PTHR31044:SF57">
    <property type="entry name" value="CARBOHYDRATE-BINDING X8 DOMAIN SUPERFAMILY PROTEIN"/>
    <property type="match status" value="1"/>
</dbReference>
<dbReference type="Gene3D" id="1.20.58.1040">
    <property type="match status" value="1"/>
</dbReference>
<dbReference type="InterPro" id="IPR012946">
    <property type="entry name" value="X8"/>
</dbReference>
<evidence type="ECO:0000256" key="5">
    <source>
        <dbReference type="ARBA" id="ARBA00023136"/>
    </source>
</evidence>
<dbReference type="InterPro" id="IPR044788">
    <property type="entry name" value="X8_dom_prot"/>
</dbReference>
<keyword evidence="4" id="KW-0732">Signal</keyword>
<sequence length="83" mass="8767">MAGKEKLQKALDFACGEGGADCKAIQPGAGCFEPNTIKAHASYAFNSYYQKKGRGFWTCDFGGAAYVVNRPPKIGNCALPSTA</sequence>
<keyword evidence="3" id="KW-0449">Lipoprotein</keyword>
<gene>
    <name evidence="9" type="ORF">LUZ62_041325</name>
</gene>
<dbReference type="SMART" id="SM00768">
    <property type="entry name" value="X8"/>
    <property type="match status" value="1"/>
</dbReference>
<evidence type="ECO:0000256" key="7">
    <source>
        <dbReference type="ARBA" id="ARBA00023180"/>
    </source>
</evidence>
<evidence type="ECO:0000256" key="1">
    <source>
        <dbReference type="ARBA" id="ARBA00004609"/>
    </source>
</evidence>
<evidence type="ECO:0000313" key="9">
    <source>
        <dbReference type="EMBL" id="KAJ4790079.1"/>
    </source>
</evidence>
<evidence type="ECO:0000256" key="2">
    <source>
        <dbReference type="ARBA" id="ARBA00022475"/>
    </source>
</evidence>
<comment type="subcellular location">
    <subcellularLocation>
        <location evidence="1">Cell membrane</location>
        <topology evidence="1">Lipid-anchor</topology>
        <topology evidence="1">GPI-anchor</topology>
    </subcellularLocation>
</comment>
<dbReference type="EMBL" id="JAMFTS010000002">
    <property type="protein sequence ID" value="KAJ4790079.1"/>
    <property type="molecule type" value="Genomic_DNA"/>
</dbReference>
<comment type="caution">
    <text evidence="9">The sequence shown here is derived from an EMBL/GenBank/DDBJ whole genome shotgun (WGS) entry which is preliminary data.</text>
</comment>
<dbReference type="GO" id="GO:0005886">
    <property type="term" value="C:plasma membrane"/>
    <property type="evidence" value="ECO:0007669"/>
    <property type="project" value="UniProtKB-SubCell"/>
</dbReference>
<dbReference type="FunFam" id="1.20.58.1040:FF:000001">
    <property type="entry name" value="Glucan endo-1,3-beta-glucosidase 4"/>
    <property type="match status" value="1"/>
</dbReference>
<keyword evidence="6" id="KW-1015">Disulfide bond</keyword>
<keyword evidence="7" id="KW-0325">Glycoprotein</keyword>
<dbReference type="Pfam" id="PF07983">
    <property type="entry name" value="X8"/>
    <property type="match status" value="1"/>
</dbReference>
<organism evidence="9 10">
    <name type="scientific">Rhynchospora pubera</name>
    <dbReference type="NCBI Taxonomy" id="906938"/>
    <lineage>
        <taxon>Eukaryota</taxon>
        <taxon>Viridiplantae</taxon>
        <taxon>Streptophyta</taxon>
        <taxon>Embryophyta</taxon>
        <taxon>Tracheophyta</taxon>
        <taxon>Spermatophyta</taxon>
        <taxon>Magnoliopsida</taxon>
        <taxon>Liliopsida</taxon>
        <taxon>Poales</taxon>
        <taxon>Cyperaceae</taxon>
        <taxon>Cyperoideae</taxon>
        <taxon>Rhynchosporeae</taxon>
        <taxon>Rhynchospora</taxon>
    </lineage>
</organism>
<dbReference type="PANTHER" id="PTHR31044">
    <property type="entry name" value="BETA-1,3 GLUCANASE"/>
    <property type="match status" value="1"/>
</dbReference>
<dbReference type="AlphaFoldDB" id="A0AAV8FAN8"/>
<evidence type="ECO:0000256" key="6">
    <source>
        <dbReference type="ARBA" id="ARBA00023157"/>
    </source>
</evidence>
<dbReference type="Proteomes" id="UP001140206">
    <property type="component" value="Chromosome 2"/>
</dbReference>
<evidence type="ECO:0000256" key="3">
    <source>
        <dbReference type="ARBA" id="ARBA00022622"/>
    </source>
</evidence>
<proteinExistence type="predicted"/>
<evidence type="ECO:0000259" key="8">
    <source>
        <dbReference type="SMART" id="SM00768"/>
    </source>
</evidence>
<dbReference type="GO" id="GO:0098552">
    <property type="term" value="C:side of membrane"/>
    <property type="evidence" value="ECO:0007669"/>
    <property type="project" value="UniProtKB-KW"/>
</dbReference>
<keyword evidence="10" id="KW-1185">Reference proteome</keyword>
<protein>
    <recommendedName>
        <fullName evidence="8">X8 domain-containing protein</fullName>
    </recommendedName>
</protein>
<reference evidence="9" key="1">
    <citation type="submission" date="2022-08" db="EMBL/GenBank/DDBJ databases">
        <authorList>
            <person name="Marques A."/>
        </authorList>
    </citation>
    <scope>NUCLEOTIDE SEQUENCE</scope>
    <source>
        <strain evidence="9">RhyPub2mFocal</strain>
        <tissue evidence="9">Leaves</tissue>
    </source>
</reference>
<keyword evidence="3" id="KW-0336">GPI-anchor</keyword>
<name>A0AAV8FAN8_9POAL</name>